<comment type="caution">
    <text evidence="3">The sequence shown here is derived from an EMBL/GenBank/DDBJ whole genome shotgun (WGS) entry which is preliminary data.</text>
</comment>
<evidence type="ECO:0000313" key="3">
    <source>
        <dbReference type="EMBL" id="MFC4829528.1"/>
    </source>
</evidence>
<keyword evidence="4" id="KW-1185">Reference proteome</keyword>
<evidence type="ECO:0000259" key="2">
    <source>
        <dbReference type="Pfam" id="PF10708"/>
    </source>
</evidence>
<organism evidence="3 4">
    <name type="scientific">Agromyces aurantiacus</name>
    <dbReference type="NCBI Taxonomy" id="165814"/>
    <lineage>
        <taxon>Bacteria</taxon>
        <taxon>Bacillati</taxon>
        <taxon>Actinomycetota</taxon>
        <taxon>Actinomycetes</taxon>
        <taxon>Micrococcales</taxon>
        <taxon>Microbacteriaceae</taxon>
        <taxon>Agromyces</taxon>
    </lineage>
</organism>
<dbReference type="EMBL" id="JBHSJC010000001">
    <property type="protein sequence ID" value="MFC4829528.1"/>
    <property type="molecule type" value="Genomic_DNA"/>
</dbReference>
<accession>A0ABV9R877</accession>
<keyword evidence="1" id="KW-0812">Transmembrane</keyword>
<feature type="domain" description="DUF2510" evidence="2">
    <location>
        <begin position="9"/>
        <end position="39"/>
    </location>
</feature>
<reference evidence="4" key="1">
    <citation type="journal article" date="2019" name="Int. J. Syst. Evol. Microbiol.">
        <title>The Global Catalogue of Microorganisms (GCM) 10K type strain sequencing project: providing services to taxonomists for standard genome sequencing and annotation.</title>
        <authorList>
            <consortium name="The Broad Institute Genomics Platform"/>
            <consortium name="The Broad Institute Genome Sequencing Center for Infectious Disease"/>
            <person name="Wu L."/>
            <person name="Ma J."/>
        </authorList>
    </citation>
    <scope>NUCLEOTIDE SEQUENCE [LARGE SCALE GENOMIC DNA]</scope>
    <source>
        <strain evidence="4">CGMCC 1.12192</strain>
    </source>
</reference>
<feature type="transmembrane region" description="Helical" evidence="1">
    <location>
        <begin position="71"/>
        <end position="89"/>
    </location>
</feature>
<dbReference type="RefSeq" id="WP_204393314.1">
    <property type="nucleotide sequence ID" value="NZ_JAFBBW010000001.1"/>
</dbReference>
<name>A0ABV9R877_9MICO</name>
<feature type="transmembrane region" description="Helical" evidence="1">
    <location>
        <begin position="48"/>
        <end position="65"/>
    </location>
</feature>
<protein>
    <submittedName>
        <fullName evidence="3">DUF2510 domain-containing protein</fullName>
    </submittedName>
</protein>
<keyword evidence="1" id="KW-1133">Transmembrane helix</keyword>
<sequence length="125" mass="13097">MSEQLTAPAGWYPDPYDPTQQRWWDGDSWGPRAPQVQQTASPRRTRNGIFGAFSVLAGMIAGASFLVPVPLMAIGSALVGLGLAVGGAVQSHRDSAVARASWIVGFVLNGLVLAGITATLAFFLA</sequence>
<proteinExistence type="predicted"/>
<dbReference type="InterPro" id="IPR018929">
    <property type="entry name" value="DUF2510"/>
</dbReference>
<keyword evidence="1" id="KW-0472">Membrane</keyword>
<gene>
    <name evidence="3" type="ORF">ACFPER_12045</name>
</gene>
<evidence type="ECO:0000256" key="1">
    <source>
        <dbReference type="SAM" id="Phobius"/>
    </source>
</evidence>
<feature type="transmembrane region" description="Helical" evidence="1">
    <location>
        <begin position="101"/>
        <end position="124"/>
    </location>
</feature>
<dbReference type="Pfam" id="PF10708">
    <property type="entry name" value="DUF2510"/>
    <property type="match status" value="1"/>
</dbReference>
<dbReference type="Proteomes" id="UP001595960">
    <property type="component" value="Unassembled WGS sequence"/>
</dbReference>
<evidence type="ECO:0000313" key="4">
    <source>
        <dbReference type="Proteomes" id="UP001595960"/>
    </source>
</evidence>